<feature type="disulfide bond" description="Redox-active" evidence="18">
    <location>
        <begin position="542"/>
        <end position="545"/>
    </location>
</feature>
<organism evidence="20 21">
    <name type="scientific">Derxia gummosa DSM 723</name>
    <dbReference type="NCBI Taxonomy" id="1121388"/>
    <lineage>
        <taxon>Bacteria</taxon>
        <taxon>Pseudomonadati</taxon>
        <taxon>Pseudomonadota</taxon>
        <taxon>Betaproteobacteria</taxon>
        <taxon>Burkholderiales</taxon>
        <taxon>Alcaligenaceae</taxon>
        <taxon>Derxia</taxon>
    </lineage>
</organism>
<comment type="subcellular location">
    <subcellularLocation>
        <location evidence="1 18">Cell inner membrane</location>
        <topology evidence="1 18">Multi-pass membrane protein</topology>
    </subcellularLocation>
</comment>
<dbReference type="SUPFAM" id="SSF52833">
    <property type="entry name" value="Thioredoxin-like"/>
    <property type="match status" value="1"/>
</dbReference>
<feature type="transmembrane region" description="Helical" evidence="18">
    <location>
        <begin position="321"/>
        <end position="347"/>
    </location>
</feature>
<keyword evidence="10 18" id="KW-1133">Transmembrane helix</keyword>
<dbReference type="InterPro" id="IPR035671">
    <property type="entry name" value="DsbD_gamma"/>
</dbReference>
<evidence type="ECO:0000256" key="1">
    <source>
        <dbReference type="ARBA" id="ARBA00004429"/>
    </source>
</evidence>
<dbReference type="AlphaFoldDB" id="A0A9U5C6G9"/>
<feature type="transmembrane region" description="Helical" evidence="18">
    <location>
        <begin position="238"/>
        <end position="262"/>
    </location>
</feature>
<dbReference type="EC" id="1.8.1.8" evidence="18"/>
<keyword evidence="7" id="KW-0732">Signal</keyword>
<accession>A0A9U5C6G9</accession>
<keyword evidence="4 18" id="KW-1003">Cell membrane</keyword>
<evidence type="ECO:0000256" key="10">
    <source>
        <dbReference type="ARBA" id="ARBA00022989"/>
    </source>
</evidence>
<evidence type="ECO:0000256" key="4">
    <source>
        <dbReference type="ARBA" id="ARBA00022475"/>
    </source>
</evidence>
<dbReference type="PANTHER" id="PTHR32234:SF0">
    <property type="entry name" value="THIOL:DISULFIDE INTERCHANGE PROTEIN DSBD"/>
    <property type="match status" value="1"/>
</dbReference>
<dbReference type="InterPro" id="IPR022910">
    <property type="entry name" value="Thiol_diS_interchange_DbsD"/>
</dbReference>
<keyword evidence="20" id="KW-1185">Reference proteome</keyword>
<dbReference type="Pfam" id="PF02683">
    <property type="entry name" value="DsbD_TM"/>
    <property type="match status" value="1"/>
</dbReference>
<feature type="disulfide bond" description="Redox-active" evidence="18">
    <location>
        <begin position="142"/>
        <end position="148"/>
    </location>
</feature>
<dbReference type="InterPro" id="IPR036249">
    <property type="entry name" value="Thioredoxin-like_sf"/>
</dbReference>
<feature type="transmembrane region" description="Helical" evidence="18">
    <location>
        <begin position="353"/>
        <end position="379"/>
    </location>
</feature>
<evidence type="ECO:0000256" key="3">
    <source>
        <dbReference type="ARBA" id="ARBA00022448"/>
    </source>
</evidence>
<evidence type="ECO:0000256" key="12">
    <source>
        <dbReference type="ARBA" id="ARBA00023027"/>
    </source>
</evidence>
<evidence type="ECO:0000313" key="21">
    <source>
        <dbReference type="RefSeq" id="WP_245591252.1"/>
    </source>
</evidence>
<keyword evidence="12 18" id="KW-0520">NAD</keyword>
<feature type="transmembrane region" description="Helical" evidence="18">
    <location>
        <begin position="391"/>
        <end position="409"/>
    </location>
</feature>
<evidence type="ECO:0000256" key="13">
    <source>
        <dbReference type="ARBA" id="ARBA00023136"/>
    </source>
</evidence>
<comment type="catalytic activity">
    <reaction evidence="17 18">
        <text>[protein]-dithiol + NADP(+) = [protein]-disulfide + NADPH + H(+)</text>
        <dbReference type="Rhea" id="RHEA:18753"/>
        <dbReference type="Rhea" id="RHEA-COMP:10593"/>
        <dbReference type="Rhea" id="RHEA-COMP:10594"/>
        <dbReference type="ChEBI" id="CHEBI:15378"/>
        <dbReference type="ChEBI" id="CHEBI:29950"/>
        <dbReference type="ChEBI" id="CHEBI:50058"/>
        <dbReference type="ChEBI" id="CHEBI:57783"/>
        <dbReference type="ChEBI" id="CHEBI:58349"/>
        <dbReference type="EC" id="1.8.1.8"/>
    </reaction>
</comment>
<keyword evidence="15 18" id="KW-0676">Redox-active center</keyword>
<reference evidence="21" key="1">
    <citation type="journal article" date="1999" name="EMBO J.">
        <title>Six conserved cysteines of the membrane protein DsbD are required for the transfer of electrons from the cytoplasm to the periplasm of Escherichia coli.</title>
        <authorList>
            <person name="Stewart E.J."/>
            <person name="Katzen F."/>
            <person name="Beckwith J."/>
        </authorList>
    </citation>
    <scope>NUCLEOTIDE SEQUENCE</scope>
</reference>
<keyword evidence="6 18" id="KW-0812">Transmembrane</keyword>
<comment type="similarity">
    <text evidence="2 18">Belongs to the thioredoxin family. DsbD subfamily.</text>
</comment>
<proteinExistence type="inferred from homology"/>
<dbReference type="GO" id="GO:0045454">
    <property type="term" value="P:cell redox homeostasis"/>
    <property type="evidence" value="ECO:0007669"/>
    <property type="project" value="TreeGrafter"/>
</dbReference>
<evidence type="ECO:0000256" key="14">
    <source>
        <dbReference type="ARBA" id="ARBA00023157"/>
    </source>
</evidence>
<name>A0A9U5C6G9_9BURK</name>
<feature type="domain" description="Thioredoxin" evidence="19">
    <location>
        <begin position="487"/>
        <end position="627"/>
    </location>
</feature>
<feature type="transmembrane region" description="Helical" evidence="18">
    <location>
        <begin position="447"/>
        <end position="468"/>
    </location>
</feature>
<dbReference type="GO" id="GO:0017004">
    <property type="term" value="P:cytochrome complex assembly"/>
    <property type="evidence" value="ECO:0007669"/>
    <property type="project" value="UniProtKB-UniRule"/>
</dbReference>
<keyword evidence="5 18" id="KW-0997">Cell inner membrane</keyword>
<dbReference type="SUPFAM" id="SSF74863">
    <property type="entry name" value="Thiol:disulfide interchange protein DsbD, N-terminal domain (DsbD-alpha)"/>
    <property type="match status" value="1"/>
</dbReference>
<dbReference type="GO" id="GO:0005886">
    <property type="term" value="C:plasma membrane"/>
    <property type="evidence" value="ECO:0007669"/>
    <property type="project" value="UniProtKB-SubCell"/>
</dbReference>
<dbReference type="InterPro" id="IPR028250">
    <property type="entry name" value="DsbDN"/>
</dbReference>
<dbReference type="NCBIfam" id="NF001419">
    <property type="entry name" value="PRK00293.1"/>
    <property type="match status" value="1"/>
</dbReference>
<evidence type="ECO:0000256" key="2">
    <source>
        <dbReference type="ARBA" id="ARBA00007241"/>
    </source>
</evidence>
<gene>
    <name evidence="18 21" type="primary">dsbD</name>
</gene>
<evidence type="ECO:0000256" key="9">
    <source>
        <dbReference type="ARBA" id="ARBA00022982"/>
    </source>
</evidence>
<evidence type="ECO:0000256" key="18">
    <source>
        <dbReference type="HAMAP-Rule" id="MF_00399"/>
    </source>
</evidence>
<dbReference type="Gene3D" id="2.60.40.1250">
    <property type="entry name" value="Thiol:disulfide interchange protein DsbD, N-terminal domain"/>
    <property type="match status" value="1"/>
</dbReference>
<dbReference type="InterPro" id="IPR036929">
    <property type="entry name" value="DsbDN_sf"/>
</dbReference>
<keyword evidence="11 18" id="KW-0560">Oxidoreductase</keyword>
<dbReference type="Pfam" id="PF13899">
    <property type="entry name" value="Thioredoxin_7"/>
    <property type="match status" value="1"/>
</dbReference>
<keyword evidence="3 18" id="KW-0813">Transport</keyword>
<evidence type="ECO:0000256" key="15">
    <source>
        <dbReference type="ARBA" id="ARBA00023284"/>
    </source>
</evidence>
<evidence type="ECO:0000256" key="8">
    <source>
        <dbReference type="ARBA" id="ARBA00022748"/>
    </source>
</evidence>
<evidence type="ECO:0000256" key="5">
    <source>
        <dbReference type="ARBA" id="ARBA00022519"/>
    </source>
</evidence>
<evidence type="ECO:0000256" key="11">
    <source>
        <dbReference type="ARBA" id="ARBA00023002"/>
    </source>
</evidence>
<evidence type="ECO:0000256" key="16">
    <source>
        <dbReference type="ARBA" id="ARBA00047388"/>
    </source>
</evidence>
<evidence type="ECO:0000259" key="19">
    <source>
        <dbReference type="PROSITE" id="PS51352"/>
    </source>
</evidence>
<protein>
    <recommendedName>
        <fullName evidence="18">Thiol:disulfide interchange protein DsbD</fullName>
        <ecNumber evidence="18">1.8.1.8</ecNumber>
    </recommendedName>
    <alternativeName>
        <fullName evidence="18">Protein-disulfide reductase</fullName>
        <shortName evidence="18">Disulfide reductase</shortName>
    </alternativeName>
</protein>
<dbReference type="InterPro" id="IPR013766">
    <property type="entry name" value="Thioredoxin_domain"/>
</dbReference>
<dbReference type="PROSITE" id="PS00194">
    <property type="entry name" value="THIOREDOXIN_1"/>
    <property type="match status" value="1"/>
</dbReference>
<feature type="transmembrane region" description="Helical" evidence="18">
    <location>
        <begin position="191"/>
        <end position="217"/>
    </location>
</feature>
<dbReference type="PANTHER" id="PTHR32234">
    <property type="entry name" value="THIOL:DISULFIDE INTERCHANGE PROTEIN DSBD"/>
    <property type="match status" value="1"/>
</dbReference>
<sequence length="644" mass="66522">MDQVLLLAAVMVAVISAGRTAVLRGMAIGVALLVLTAGAQAADDFLDPTDAFRMDARLVSGGGGLAVEARFTVADGYYVYHDRFAFSAEGATLGEAEVPPGKVKFDENFGKEVETHRGEIVVRVPVAQAGGAFDFTAKLQGCADKGLCYPPETRVAHLDPARVASEGSAEAPADRIAGALASRSVAAVVPVFLLLGLLLSFTPCVLPMLPILASIIVGQTHHAGGEGSPRKPNRGRGFTLALAYSLGMALVYTAIGVAAGLAGEGLAATLQKPWVLALFAALLAGMALSMFGFYELQLPANWQSRLASASGRQHGGRYRGVFVMGALSALIVGPCVAAPLAGALLYISQTRDVLIGGLALFSLAAGMSVPLLLLGLSAGTLLPRAGAWMEAVKRFFGLLLLATAVWMLAPVLPDWAAMLAWATLAFIGAALLGVFETQPAGSGAAARLGKGIGYLLFALGAVQVVGVASGGRDVLRPLAVPASARAATGAVAAQTATAEPTTSQGAESAGHWQPIDSLASLDTALGQARGRLVMLDFYADWCVSCKEMERFTFADPAIAGRLAGMLLLRADVTANADAHRALLRRFGLFGPPGIVFFGPDGRELDRQRVIGFEDAATFGRSLDRAEAAARMSRVASVPGSGALN</sequence>
<evidence type="ECO:0000256" key="17">
    <source>
        <dbReference type="ARBA" id="ARBA00047804"/>
    </source>
</evidence>
<dbReference type="GO" id="GO:0009055">
    <property type="term" value="F:electron transfer activity"/>
    <property type="evidence" value="ECO:0007669"/>
    <property type="project" value="UniProtKB-UniRule"/>
</dbReference>
<comment type="caution">
    <text evidence="18">Lacks conserved residue(s) required for the propagation of feature annotation.</text>
</comment>
<feature type="transmembrane region" description="Helical" evidence="18">
    <location>
        <begin position="274"/>
        <end position="296"/>
    </location>
</feature>
<keyword evidence="9 18" id="KW-0249">Electron transport</keyword>
<dbReference type="RefSeq" id="WP_245591252.1">
    <property type="nucleotide sequence ID" value="NZ_AXWS01000002.1"/>
</dbReference>
<evidence type="ECO:0000256" key="6">
    <source>
        <dbReference type="ARBA" id="ARBA00022692"/>
    </source>
</evidence>
<reference evidence="21" key="3">
    <citation type="submission" date="2025-08" db="UniProtKB">
        <authorList>
            <consortium name="RefSeq"/>
        </authorList>
    </citation>
    <scope>IDENTIFICATION</scope>
</reference>
<dbReference type="HAMAP" id="MF_00399">
    <property type="entry name" value="DbsD"/>
    <property type="match status" value="1"/>
</dbReference>
<keyword evidence="14 18" id="KW-1015">Disulfide bond</keyword>
<dbReference type="InterPro" id="IPR017937">
    <property type="entry name" value="Thioredoxin_CS"/>
</dbReference>
<dbReference type="CDD" id="cd02953">
    <property type="entry name" value="DsbDgamma"/>
    <property type="match status" value="1"/>
</dbReference>
<comment type="function">
    <text evidence="18">Required to facilitate the formation of correct disulfide bonds in some periplasmic proteins and for the assembly of the periplasmic c-type cytochromes. Acts by transferring electrons from cytoplasmic thioredoxin to the periplasm. This transfer involves a cascade of disulfide bond formation and reduction steps.</text>
</comment>
<evidence type="ECO:0000256" key="7">
    <source>
        <dbReference type="ARBA" id="ARBA00022729"/>
    </source>
</evidence>
<dbReference type="InterPro" id="IPR003834">
    <property type="entry name" value="Cyt_c_assmbl_TM_dom"/>
</dbReference>
<dbReference type="Pfam" id="PF11412">
    <property type="entry name" value="DsbD_N"/>
    <property type="match status" value="1"/>
</dbReference>
<comment type="catalytic activity">
    <reaction evidence="16 18">
        <text>[protein]-dithiol + NAD(+) = [protein]-disulfide + NADH + H(+)</text>
        <dbReference type="Rhea" id="RHEA:18749"/>
        <dbReference type="Rhea" id="RHEA-COMP:10593"/>
        <dbReference type="Rhea" id="RHEA-COMP:10594"/>
        <dbReference type="ChEBI" id="CHEBI:15378"/>
        <dbReference type="ChEBI" id="CHEBI:29950"/>
        <dbReference type="ChEBI" id="CHEBI:50058"/>
        <dbReference type="ChEBI" id="CHEBI:57540"/>
        <dbReference type="ChEBI" id="CHEBI:57945"/>
        <dbReference type="EC" id="1.8.1.8"/>
    </reaction>
</comment>
<keyword evidence="8 18" id="KW-0201">Cytochrome c-type biogenesis</keyword>
<dbReference type="PROSITE" id="PS51352">
    <property type="entry name" value="THIOREDOXIN_2"/>
    <property type="match status" value="1"/>
</dbReference>
<dbReference type="Gene3D" id="3.40.30.10">
    <property type="entry name" value="Glutaredoxin"/>
    <property type="match status" value="1"/>
</dbReference>
<reference evidence="21" key="2">
    <citation type="journal article" date="2004" name="EMBO J.">
        <title>Structural basis and kinetics of inter- and intramolecular disulfide exchange in the redox catalyst DsbD.</title>
        <authorList>
            <person name="Rozhkova A."/>
            <person name="Stirnimann C.U."/>
            <person name="Frei P."/>
            <person name="Grauschopf U."/>
            <person name="Brunisholz R."/>
            <person name="Grutter M.G."/>
            <person name="Capitani G."/>
            <person name="Glockshuber R."/>
        </authorList>
    </citation>
    <scope>NUCLEOTIDE SEQUENCE</scope>
</reference>
<keyword evidence="13 18" id="KW-0472">Membrane</keyword>
<dbReference type="Proteomes" id="UP000675920">
    <property type="component" value="Unplaced"/>
</dbReference>
<feature type="transmembrane region" description="Helical" evidence="18">
    <location>
        <begin position="415"/>
        <end position="435"/>
    </location>
</feature>
<dbReference type="GO" id="GO:0047134">
    <property type="term" value="F:protein-disulfide reductase [NAD(P)H] activity"/>
    <property type="evidence" value="ECO:0007669"/>
    <property type="project" value="UniProtKB-UniRule"/>
</dbReference>
<evidence type="ECO:0000313" key="20">
    <source>
        <dbReference type="Proteomes" id="UP000675920"/>
    </source>
</evidence>